<dbReference type="RefSeq" id="WP_269484039.1">
    <property type="nucleotide sequence ID" value="NZ_JAPXGO010000001.1"/>
</dbReference>
<evidence type="ECO:0000259" key="3">
    <source>
        <dbReference type="Pfam" id="PF06594"/>
    </source>
</evidence>
<organism evidence="5 6">
    <name type="scientific">Campylobacter ureolyticus</name>
    <dbReference type="NCBI Taxonomy" id="827"/>
    <lineage>
        <taxon>Bacteria</taxon>
        <taxon>Pseudomonadati</taxon>
        <taxon>Campylobacterota</taxon>
        <taxon>Epsilonproteobacteria</taxon>
        <taxon>Campylobacterales</taxon>
        <taxon>Campylobacteraceae</taxon>
        <taxon>Campylobacter</taxon>
    </lineage>
</organism>
<dbReference type="PANTHER" id="PTHR38340:SF1">
    <property type="entry name" value="S-LAYER PROTEIN"/>
    <property type="match status" value="1"/>
</dbReference>
<dbReference type="GO" id="GO:0005576">
    <property type="term" value="C:extracellular region"/>
    <property type="evidence" value="ECO:0007669"/>
    <property type="project" value="UniProtKB-SubCell"/>
</dbReference>
<dbReference type="Proteomes" id="UP001075225">
    <property type="component" value="Unassembled WGS sequence"/>
</dbReference>
<comment type="subcellular location">
    <subcellularLocation>
        <location evidence="1">Secreted</location>
    </subcellularLocation>
</comment>
<dbReference type="EMBL" id="JAPXGO010000001">
    <property type="protein sequence ID" value="MCZ6158869.1"/>
    <property type="molecule type" value="Genomic_DNA"/>
</dbReference>
<reference evidence="5" key="1">
    <citation type="submission" date="2022-12" db="EMBL/GenBank/DDBJ databases">
        <title>Species Delineation and Comparative Genomics within the Campylobacter ureolyticus Complex.</title>
        <authorList>
            <person name="Maki J."/>
            <person name="Howard M."/>
            <person name="Connelly S."/>
            <person name="Hardy D.J."/>
            <person name="Cameron A."/>
        </authorList>
    </citation>
    <scope>NUCLEOTIDE SEQUENCE</scope>
    <source>
        <strain evidence="5">URMC_787</strain>
    </source>
</reference>
<sequence length="1819" mass="198044">KQRAVNAISLIKFNNEILNLKDINDLALKSISNDGDKISVVTSDDYVVNGGNGNDTITTNSGNDIINGGRGNDILNGGSGNDTYVFDKEFGKDTIINYNPNLDSTDTIKFIDGITLNDLSFSQDGNNLYITMDDENSVTVKGFFNGQAIKKIEFSDGKTLNLKDILSLSLKGATDNNDTLKVITNDNFIVNAKGGDDKITLNGGNDYIDAGSGNDTVNAGSGNDIIIGGSGNDSLNGGSGSDTYKFARGFGEDLIINTINQGEIETIEFIDDIKLSELKFSKKNLDLVVSFKDDTITDSIAIKDFYKPPYNSGINRVKFSDSTILNLKDINDLVLNSNSNDLAVNTNHNYTINSNIKDVTITTLGGNDDITSTGNSYIDSGAGDDSIITKAGKDTIKAGSGRDYINSGDGDDYIDAGNGDDILVGGMGNDTLIGGLGSDIYEFSGNFGNDIIINEDEKNTTDKIKFSDDTKASDLKFYQDDNKNLIISKGKNSITIKGFYSFNKDNMPNSVIDQIQFNDGSYLNLKEINALALLSSDDSNNYLSVVTNDGYEVNAKGGDDFISTLGGDDKILSGSGSDKIYSGAGNDYIDAGDGNDIIDAGSGNDILIGGKGDDTLIGGSGSDTYIFDKEFGDDLIIDGDKDVIKFSSFTKKDISFKANKDDLVINTSDNSSIRVKNFYKNTTIGKIEFSDGSFIKASEILNLSLLKESQGDDIIHMLGDDDYTINSLGGDDDIITNSGNDYIDGGSGNDSIKSGAGDDTIIGGSGNDVLSGEAGNDTYIFYSNFGNDTIINKDSSNTTTDTIWFKEHSLKDLEFIYKESSGNLTIKDSSNNSIVIKDFKNDPIDKFIFKDNTTIFKEDIANIATIIGNDDKVFVNGYTNAGFGNDTYKISLSSNGGVIEDLFTLFGTSVESGNDTIEFSDDVKNINYSKDKNSLIINADGGFKLTIKDYFTKNSSIENVKFSDGRISSFKDEINPFLAPILEKTKFSLDEDSILKENLSIKSQSNTPLKFEILSNPNNASLTIDKNGALSFRPNSNFNGSDSAIIKITDEFGFSTTKELSFDINPINDAPVFDSARINYTLQDIREISGVLKASDIDSSTLTYKVVSNPINGSITLNKDGAFTYKPNDFYMGEDKVIVEVSDGELSSTKELIFNSVISAPIIDSTKFKFNEDTVFNNSLKIINPSNSKLTYELVGDGLNSSAFLKDDGSFMITPNLNYNGKDFITIKVTNEYGLSDIRTIALNILPVNDAPSITNKDESNFILEDVRYQTGQIIASDVDNDKLSYRVVKHPSNGKLNLDSNTGKWSYELISKEPSSAIIEVSDLHGAKDTITLNFSSKISAPTIITDTFKFDEDTTLSGNLSYVNNIGGDVKFELINNPKNSKITLDNSGKYTITPNANFNGSDSIKVKVTNEFGLSDIKTIALNINPINDAPEFKESISNYELTNTDKVTANLEAFDIDSNNLTYKVVSNPTNGFITIDKSGNFTYTSNKGYKGNDSVIVEVSDGELSTTKELKFNMNGYEYSSGNLEIPSNDLIDTTLKLPNLNIEDIKFNRSNNDLVLTQNSGDITIKDYFTKGAKTIDTLIFKNNQTINIDNTKLVLPNKKSWQIKPSANLNNSGIIFSDLENSILNGSNKDDIIISTGDNSKIHAKDGNDTIILNGNKNEVYGSSKNDTLISNGKNNFLKGENADDTYIIGKDANNTIIRDKEYVNLIDGGNDTLILNDIDKSSVEFKLGGSFNKDLIIKYSNSHSKDIKTITIQNQTNKYSAIENINLDGTMLGTETINKIIQDLNSYNDNAISLNFNSEFNNNDIMQIYNS</sequence>
<keyword evidence="2" id="KW-0964">Secreted</keyword>
<dbReference type="InterPro" id="IPR040853">
    <property type="entry name" value="RapA2_cadherin-like"/>
</dbReference>
<dbReference type="PRINTS" id="PR00313">
    <property type="entry name" value="CABNDNGRPT"/>
</dbReference>
<evidence type="ECO:0000313" key="6">
    <source>
        <dbReference type="Proteomes" id="UP001075225"/>
    </source>
</evidence>
<proteinExistence type="predicted"/>
<evidence type="ECO:0000256" key="2">
    <source>
        <dbReference type="ARBA" id="ARBA00022525"/>
    </source>
</evidence>
<dbReference type="Pfam" id="PF00353">
    <property type="entry name" value="HemolysinCabind"/>
    <property type="match status" value="8"/>
</dbReference>
<accession>A0A9Q4KLG3</accession>
<dbReference type="PROSITE" id="PS00330">
    <property type="entry name" value="HEMOLYSIN_CALCIUM"/>
    <property type="match status" value="8"/>
</dbReference>
<dbReference type="Gene3D" id="2.60.40.2810">
    <property type="match status" value="1"/>
</dbReference>
<gene>
    <name evidence="5" type="ORF">O6B32_00005</name>
</gene>
<dbReference type="NCBIfam" id="NF012211">
    <property type="entry name" value="tand_rpt_95"/>
    <property type="match status" value="5"/>
</dbReference>
<dbReference type="PANTHER" id="PTHR38340">
    <property type="entry name" value="S-LAYER PROTEIN"/>
    <property type="match status" value="1"/>
</dbReference>
<evidence type="ECO:0000259" key="4">
    <source>
        <dbReference type="Pfam" id="PF17803"/>
    </source>
</evidence>
<dbReference type="Pfam" id="PF17803">
    <property type="entry name" value="Cadherin_4"/>
    <property type="match status" value="1"/>
</dbReference>
<dbReference type="Pfam" id="PF17963">
    <property type="entry name" value="Big_9"/>
    <property type="match status" value="4"/>
</dbReference>
<dbReference type="Pfam" id="PF06594">
    <property type="entry name" value="HCBP_related"/>
    <property type="match status" value="1"/>
</dbReference>
<dbReference type="GO" id="GO:0005509">
    <property type="term" value="F:calcium ion binding"/>
    <property type="evidence" value="ECO:0007669"/>
    <property type="project" value="InterPro"/>
</dbReference>
<dbReference type="InterPro" id="IPR018511">
    <property type="entry name" value="Hemolysin-typ_Ca-bd_CS"/>
</dbReference>
<feature type="domain" description="Haemolysin-type calcium binding-related" evidence="3">
    <location>
        <begin position="286"/>
        <end position="328"/>
    </location>
</feature>
<dbReference type="SUPFAM" id="SSF51120">
    <property type="entry name" value="beta-Roll"/>
    <property type="match status" value="6"/>
</dbReference>
<protein>
    <submittedName>
        <fullName evidence="5">Ig-like domain-containing protein</fullName>
    </submittedName>
</protein>
<feature type="non-terminal residue" evidence="5">
    <location>
        <position position="1"/>
    </location>
</feature>
<name>A0A9Q4KLG3_9BACT</name>
<evidence type="ECO:0000256" key="1">
    <source>
        <dbReference type="ARBA" id="ARBA00004613"/>
    </source>
</evidence>
<dbReference type="InterPro" id="IPR011049">
    <property type="entry name" value="Serralysin-like_metalloprot_C"/>
</dbReference>
<dbReference type="InterPro" id="IPR001343">
    <property type="entry name" value="Hemolysn_Ca-bd"/>
</dbReference>
<evidence type="ECO:0000313" key="5">
    <source>
        <dbReference type="EMBL" id="MCZ6158869.1"/>
    </source>
</evidence>
<dbReference type="InterPro" id="IPR050557">
    <property type="entry name" value="RTX_toxin/Mannuronan_C5-epim"/>
</dbReference>
<feature type="domain" description="RapA2 cadherin-like" evidence="4">
    <location>
        <begin position="1240"/>
        <end position="1308"/>
    </location>
</feature>
<dbReference type="InterPro" id="IPR010566">
    <property type="entry name" value="Haemolys_ca-bd"/>
</dbReference>
<dbReference type="Gene3D" id="2.60.40.3440">
    <property type="match status" value="1"/>
</dbReference>
<dbReference type="Gene3D" id="2.150.10.10">
    <property type="entry name" value="Serralysin-like metalloprotease, C-terminal"/>
    <property type="match status" value="6"/>
</dbReference>
<comment type="caution">
    <text evidence="5">The sequence shown here is derived from an EMBL/GenBank/DDBJ whole genome shotgun (WGS) entry which is preliminary data.</text>
</comment>